<name>A0A383V8G6_TETOB</name>
<dbReference type="OrthoDB" id="2014563at2759"/>
<keyword evidence="1" id="KW-0472">Membrane</keyword>
<reference evidence="2 3" key="1">
    <citation type="submission" date="2016-10" db="EMBL/GenBank/DDBJ databases">
        <authorList>
            <person name="Cai Z."/>
        </authorList>
    </citation>
    <scope>NUCLEOTIDE SEQUENCE [LARGE SCALE GENOMIC DNA]</scope>
</reference>
<dbReference type="PANTHER" id="PTHR33372:SF2">
    <property type="entry name" value="PROTEIN CHAPERONE-LIKE PROTEIN OF POR1, CHLOROPLASTIC"/>
    <property type="match status" value="1"/>
</dbReference>
<accession>A0A383V8G6</accession>
<feature type="transmembrane region" description="Helical" evidence="1">
    <location>
        <begin position="218"/>
        <end position="245"/>
    </location>
</feature>
<feature type="transmembrane region" description="Helical" evidence="1">
    <location>
        <begin position="257"/>
        <end position="276"/>
    </location>
</feature>
<dbReference type="InterPro" id="IPR021788">
    <property type="entry name" value="CPP1-like"/>
</dbReference>
<keyword evidence="1" id="KW-1133">Transmembrane helix</keyword>
<dbReference type="Pfam" id="PF11833">
    <property type="entry name" value="CPP1-like"/>
    <property type="match status" value="1"/>
</dbReference>
<dbReference type="Proteomes" id="UP000256970">
    <property type="component" value="Unassembled WGS sequence"/>
</dbReference>
<dbReference type="STRING" id="3088.A0A383V8G6"/>
<organism evidence="2 3">
    <name type="scientific">Tetradesmus obliquus</name>
    <name type="common">Green alga</name>
    <name type="synonym">Acutodesmus obliquus</name>
    <dbReference type="NCBI Taxonomy" id="3088"/>
    <lineage>
        <taxon>Eukaryota</taxon>
        <taxon>Viridiplantae</taxon>
        <taxon>Chlorophyta</taxon>
        <taxon>core chlorophytes</taxon>
        <taxon>Chlorophyceae</taxon>
        <taxon>CS clade</taxon>
        <taxon>Sphaeropleales</taxon>
        <taxon>Scenedesmaceae</taxon>
        <taxon>Tetradesmus</taxon>
    </lineage>
</organism>
<proteinExistence type="predicted"/>
<dbReference type="PANTHER" id="PTHR33372">
    <property type="match status" value="1"/>
</dbReference>
<evidence type="ECO:0000256" key="1">
    <source>
        <dbReference type="SAM" id="Phobius"/>
    </source>
</evidence>
<dbReference type="GO" id="GO:0031969">
    <property type="term" value="C:chloroplast membrane"/>
    <property type="evidence" value="ECO:0007669"/>
    <property type="project" value="TreeGrafter"/>
</dbReference>
<gene>
    <name evidence="2" type="ORF">BQ4739_LOCUS1574</name>
</gene>
<sequence>MQSNALLRRPCSSFAAGLGHSQLRPCRVPGVLQPHLSSRFVRLQQVRAADAGTLGDMGAPEEPPYEYKPFSRLRERNPYRLLGVSKEASFEEIQDARNYLFEQYKWHEPSREAIEGAFDKLLQKHLGGRFKFGFRPPRTGRRGEVYGEQRVTLWRRFSSLFDPTVTMRTIINEGAVFGAFALWVLFSSDQSFPLAGSFAYSVYQFQSKRVKRNPEGPFFAGNAMVGAIFSTLCCLAVACAVMAVMTTPLTAILGQSSRQVGGFITIAVMGAVGIYLK</sequence>
<keyword evidence="3" id="KW-1185">Reference proteome</keyword>
<dbReference type="EMBL" id="FNXT01000120">
    <property type="protein sequence ID" value="SZX61039.1"/>
    <property type="molecule type" value="Genomic_DNA"/>
</dbReference>
<keyword evidence="1" id="KW-0812">Transmembrane</keyword>
<dbReference type="AlphaFoldDB" id="A0A383V8G6"/>
<protein>
    <submittedName>
        <fullName evidence="2">Uncharacterized protein</fullName>
    </submittedName>
</protein>
<evidence type="ECO:0000313" key="3">
    <source>
        <dbReference type="Proteomes" id="UP000256970"/>
    </source>
</evidence>
<evidence type="ECO:0000313" key="2">
    <source>
        <dbReference type="EMBL" id="SZX61039.1"/>
    </source>
</evidence>